<dbReference type="AlphaFoldDB" id="A0A553R732"/>
<evidence type="ECO:0000256" key="2">
    <source>
        <dbReference type="SAM" id="MobiDB-lite"/>
    </source>
</evidence>
<feature type="domain" description="NF-kappa-B-activating protein C-terminal" evidence="3">
    <location>
        <begin position="227"/>
        <end position="324"/>
    </location>
</feature>
<feature type="compositionally biased region" description="Basic and acidic residues" evidence="2">
    <location>
        <begin position="58"/>
        <end position="88"/>
    </location>
</feature>
<feature type="compositionally biased region" description="Basic and acidic residues" evidence="2">
    <location>
        <begin position="99"/>
        <end position="110"/>
    </location>
</feature>
<feature type="compositionally biased region" description="Basic residues" evidence="2">
    <location>
        <begin position="123"/>
        <end position="140"/>
    </location>
</feature>
<accession>A0A553R732</accession>
<reference evidence="4 5" key="1">
    <citation type="journal article" date="2019" name="Sci. Data">
        <title>Hybrid genome assembly and annotation of Danionella translucida.</title>
        <authorList>
            <person name="Kadobianskyi M."/>
            <person name="Schulze L."/>
            <person name="Schuelke M."/>
            <person name="Judkewitz B."/>
        </authorList>
    </citation>
    <scope>NUCLEOTIDE SEQUENCE [LARGE SCALE GENOMIC DNA]</scope>
    <source>
        <strain evidence="4 5">Bolton</strain>
    </source>
</reference>
<dbReference type="EMBL" id="SRMA01025201">
    <property type="protein sequence ID" value="TRY97975.1"/>
    <property type="molecule type" value="Genomic_DNA"/>
</dbReference>
<keyword evidence="5" id="KW-1185">Reference proteome</keyword>
<comment type="caution">
    <text evidence="4">The sequence shown here is derived from an EMBL/GenBank/DDBJ whole genome shotgun (WGS) entry which is preliminary data.</text>
</comment>
<name>A0A553R732_9TELE</name>
<organism evidence="4 5">
    <name type="scientific">Danionella cerebrum</name>
    <dbReference type="NCBI Taxonomy" id="2873325"/>
    <lineage>
        <taxon>Eukaryota</taxon>
        <taxon>Metazoa</taxon>
        <taxon>Chordata</taxon>
        <taxon>Craniata</taxon>
        <taxon>Vertebrata</taxon>
        <taxon>Euteleostomi</taxon>
        <taxon>Actinopterygii</taxon>
        <taxon>Neopterygii</taxon>
        <taxon>Teleostei</taxon>
        <taxon>Ostariophysi</taxon>
        <taxon>Cypriniformes</taxon>
        <taxon>Danionidae</taxon>
        <taxon>Danioninae</taxon>
        <taxon>Danionella</taxon>
    </lineage>
</organism>
<dbReference type="Proteomes" id="UP000316079">
    <property type="component" value="Unassembled WGS sequence"/>
</dbReference>
<evidence type="ECO:0000256" key="1">
    <source>
        <dbReference type="ARBA" id="ARBA00009313"/>
    </source>
</evidence>
<feature type="compositionally biased region" description="Basic residues" evidence="2">
    <location>
        <begin position="40"/>
        <end position="57"/>
    </location>
</feature>
<comment type="similarity">
    <text evidence="1">Belongs to the NKAP family.</text>
</comment>
<dbReference type="GO" id="GO:0005634">
    <property type="term" value="C:nucleus"/>
    <property type="evidence" value="ECO:0007669"/>
    <property type="project" value="TreeGrafter"/>
</dbReference>
<dbReference type="PANTHER" id="PTHR13087:SF0">
    <property type="entry name" value="NFKB ACTIVATING PROTEIN LIKE"/>
    <property type="match status" value="1"/>
</dbReference>
<sequence>MPELEAKNGYAMSPRRRRESRSRSPDRAPKNHREEAEHRSRQKHRNRFRAAHSRSRSRSREREGSSWTDRRDRDHGFSDYHEKRDDGQQQRQDAFIASSDEHTPVEEDVKNSSSNSGSEEEKKKKKKKKKKKSKKRKNRKHSEESDSDSDSEEEMKKKKRKKKNKKKKSKKKKAKKTHESSSSSSEHSEEEEDEDMNEISWVEKTGVGVVGPEAPLTHLSQDDKPLDFGHALLPGEGAAMAEFVKAGKRIPRRGEIGLTSNEIAEFEKSGFVMSGSRHRRMEAVRLRKENQIYSADEKRALASFNQEERRKRESKILSSFREMVYRKTKGKDDK</sequence>
<feature type="region of interest" description="Disordered" evidence="2">
    <location>
        <begin position="1"/>
        <end position="223"/>
    </location>
</feature>
<protein>
    <recommendedName>
        <fullName evidence="3">NF-kappa-B-activating protein C-terminal domain-containing protein</fullName>
    </recommendedName>
</protein>
<dbReference type="PANTHER" id="PTHR13087">
    <property type="entry name" value="NF-KAPPA B ACTIVATING PROTEIN"/>
    <property type="match status" value="1"/>
</dbReference>
<evidence type="ECO:0000313" key="5">
    <source>
        <dbReference type="Proteomes" id="UP000316079"/>
    </source>
</evidence>
<dbReference type="OrthoDB" id="273141at2759"/>
<dbReference type="Pfam" id="PF06047">
    <property type="entry name" value="Nkap_C"/>
    <property type="match status" value="1"/>
</dbReference>
<dbReference type="InterPro" id="IPR040466">
    <property type="entry name" value="NKAP"/>
</dbReference>
<gene>
    <name evidence="4" type="ORF">DNTS_000301</name>
</gene>
<proteinExistence type="inferred from homology"/>
<feature type="compositionally biased region" description="Basic and acidic residues" evidence="2">
    <location>
        <begin position="21"/>
        <end position="39"/>
    </location>
</feature>
<dbReference type="GO" id="GO:0003682">
    <property type="term" value="F:chromatin binding"/>
    <property type="evidence" value="ECO:0007669"/>
    <property type="project" value="InterPro"/>
</dbReference>
<dbReference type="InterPro" id="IPR009269">
    <property type="entry name" value="NKAP_C"/>
</dbReference>
<dbReference type="GO" id="GO:0010468">
    <property type="term" value="P:regulation of gene expression"/>
    <property type="evidence" value="ECO:0007669"/>
    <property type="project" value="TreeGrafter"/>
</dbReference>
<evidence type="ECO:0000259" key="3">
    <source>
        <dbReference type="Pfam" id="PF06047"/>
    </source>
</evidence>
<evidence type="ECO:0000313" key="4">
    <source>
        <dbReference type="EMBL" id="TRY97975.1"/>
    </source>
</evidence>
<feature type="compositionally biased region" description="Basic residues" evidence="2">
    <location>
        <begin position="157"/>
        <end position="176"/>
    </location>
</feature>
<feature type="compositionally biased region" description="Acidic residues" evidence="2">
    <location>
        <begin position="188"/>
        <end position="197"/>
    </location>
</feature>